<evidence type="ECO:0000256" key="3">
    <source>
        <dbReference type="ARBA" id="ARBA00022829"/>
    </source>
</evidence>
<dbReference type="SUPFAM" id="SSF46785">
    <property type="entry name" value="Winged helix' DNA-binding domain"/>
    <property type="match status" value="2"/>
</dbReference>
<protein>
    <submittedName>
        <fullName evidence="6">Segregation and condensation protein B</fullName>
    </submittedName>
</protein>
<keyword evidence="7" id="KW-1185">Reference proteome</keyword>
<evidence type="ECO:0000256" key="2">
    <source>
        <dbReference type="ARBA" id="ARBA00022618"/>
    </source>
</evidence>
<reference evidence="6 7" key="1">
    <citation type="submission" date="2023-07" db="EMBL/GenBank/DDBJ databases">
        <title>Sorghum-associated microbial communities from plants grown in Nebraska, USA.</title>
        <authorList>
            <person name="Schachtman D."/>
        </authorList>
    </citation>
    <scope>NUCLEOTIDE SEQUENCE [LARGE SCALE GENOMIC DNA]</scope>
    <source>
        <strain evidence="6 7">BE190</strain>
    </source>
</reference>
<sequence length="311" mass="34363">MTNEIDIAEDALDEDLDSSTEVGEEAGEESRALHEESDTEESATVPVTQMPVDAELLRKIIEGAILAAGQPMTIARLLELFDEEVAPSKDEIAAALLDIQAASAERGFELKEVASGWRFQVRDNLAPWVNRLWEEKPQKYSRALLETLALVAYRQPITRGDIEEIRGVAVSSHIMKTLLERDWVKVVGHRDVPGRPSLFATTRQFLDYFNLKSLEELPSLSEIRDLDELNPVLDLGEAGLGEKDTDPPIPDENPPVAASEVDAEPVDTQAAFYEEGFVDGEDAFVDVEEDAAVADSSDTETINNEEEPRSD</sequence>
<gene>
    <name evidence="6" type="ORF">J2X05_001563</name>
</gene>
<dbReference type="InterPro" id="IPR036388">
    <property type="entry name" value="WH-like_DNA-bd_sf"/>
</dbReference>
<dbReference type="RefSeq" id="WP_310070849.1">
    <property type="nucleotide sequence ID" value="NZ_JAVDVX010000002.1"/>
</dbReference>
<dbReference type="NCBIfam" id="TIGR00281">
    <property type="entry name" value="SMC-Scp complex subunit ScpB"/>
    <property type="match status" value="1"/>
</dbReference>
<keyword evidence="1" id="KW-0963">Cytoplasm</keyword>
<dbReference type="Gene3D" id="1.10.10.10">
    <property type="entry name" value="Winged helix-like DNA-binding domain superfamily/Winged helix DNA-binding domain"/>
    <property type="match status" value="2"/>
</dbReference>
<organism evidence="6 7">
    <name type="scientific">Cellvibrio fibrivorans</name>
    <dbReference type="NCBI Taxonomy" id="126350"/>
    <lineage>
        <taxon>Bacteria</taxon>
        <taxon>Pseudomonadati</taxon>
        <taxon>Pseudomonadota</taxon>
        <taxon>Gammaproteobacteria</taxon>
        <taxon>Cellvibrionales</taxon>
        <taxon>Cellvibrionaceae</taxon>
        <taxon>Cellvibrio</taxon>
    </lineage>
</organism>
<feature type="region of interest" description="Disordered" evidence="5">
    <location>
        <begin position="1"/>
        <end position="48"/>
    </location>
</feature>
<dbReference type="Proteomes" id="UP001253595">
    <property type="component" value="Unassembled WGS sequence"/>
</dbReference>
<accession>A0ABU1UWQ2</accession>
<dbReference type="EMBL" id="JAVDVX010000002">
    <property type="protein sequence ID" value="MDR7089557.1"/>
    <property type="molecule type" value="Genomic_DNA"/>
</dbReference>
<dbReference type="InterPro" id="IPR005234">
    <property type="entry name" value="ScpB_csome_segregation"/>
</dbReference>
<evidence type="ECO:0000256" key="4">
    <source>
        <dbReference type="ARBA" id="ARBA00023306"/>
    </source>
</evidence>
<feature type="region of interest" description="Disordered" evidence="5">
    <location>
        <begin position="289"/>
        <end position="311"/>
    </location>
</feature>
<proteinExistence type="predicted"/>
<evidence type="ECO:0000313" key="6">
    <source>
        <dbReference type="EMBL" id="MDR7089557.1"/>
    </source>
</evidence>
<dbReference type="Pfam" id="PF04079">
    <property type="entry name" value="SMC_ScpB"/>
    <property type="match status" value="1"/>
</dbReference>
<dbReference type="PANTHER" id="PTHR34298">
    <property type="entry name" value="SEGREGATION AND CONDENSATION PROTEIN B"/>
    <property type="match status" value="1"/>
</dbReference>
<keyword evidence="4" id="KW-0131">Cell cycle</keyword>
<evidence type="ECO:0000313" key="7">
    <source>
        <dbReference type="Proteomes" id="UP001253595"/>
    </source>
</evidence>
<keyword evidence="2" id="KW-0132">Cell division</keyword>
<dbReference type="PANTHER" id="PTHR34298:SF2">
    <property type="entry name" value="SEGREGATION AND CONDENSATION PROTEIN B"/>
    <property type="match status" value="1"/>
</dbReference>
<feature type="compositionally biased region" description="Acidic residues" evidence="5">
    <location>
        <begin position="1"/>
        <end position="27"/>
    </location>
</feature>
<feature type="region of interest" description="Disordered" evidence="5">
    <location>
        <begin position="237"/>
        <end position="263"/>
    </location>
</feature>
<keyword evidence="3" id="KW-0159">Chromosome partition</keyword>
<dbReference type="InterPro" id="IPR036390">
    <property type="entry name" value="WH_DNA-bd_sf"/>
</dbReference>
<evidence type="ECO:0000256" key="5">
    <source>
        <dbReference type="SAM" id="MobiDB-lite"/>
    </source>
</evidence>
<name>A0ABU1UWQ2_9GAMM</name>
<evidence type="ECO:0000256" key="1">
    <source>
        <dbReference type="ARBA" id="ARBA00022490"/>
    </source>
</evidence>
<comment type="caution">
    <text evidence="6">The sequence shown here is derived from an EMBL/GenBank/DDBJ whole genome shotgun (WGS) entry which is preliminary data.</text>
</comment>